<gene>
    <name evidence="5" type="primary">fabG_1</name>
    <name evidence="6" type="ORF">LS73_008440</name>
    <name evidence="5" type="ORF">NCTC12714_00342</name>
</gene>
<sequence length="182" mass="19941">MGGGANSPLFTADIKINGFIHVAGIAQFSAIKHFSIKQSEKMFRINVFSACEIIRILSSKGYKKYLEYIIFLSSIAAHRGYKIMSLYGASKASLCALSRSLSIELAPITRVNSIVLGGIRTSGTEFLYTEDFSQRMQEIYPLGQGNISDIANLVDFLCNAKSRWISGQNIFIDGGLSNLGHS</sequence>
<dbReference type="OrthoDB" id="5322999at2"/>
<name>A0A377PRT9_9HELI</name>
<keyword evidence="3 5" id="KW-0560">Oxidoreductase</keyword>
<reference evidence="5 8" key="2">
    <citation type="submission" date="2018-06" db="EMBL/GenBank/DDBJ databases">
        <authorList>
            <consortium name="Pathogen Informatics"/>
            <person name="Doyle S."/>
        </authorList>
    </citation>
    <scope>NUCLEOTIDE SEQUENCE [LARGE SCALE GENOMIC DNA]</scope>
    <source>
        <strain evidence="5 8">NCTC12714</strain>
    </source>
</reference>
<evidence type="ECO:0000313" key="8">
    <source>
        <dbReference type="Proteomes" id="UP000255139"/>
    </source>
</evidence>
<dbReference type="Gene3D" id="3.40.50.720">
    <property type="entry name" value="NAD(P)-binding Rossmann-like Domain"/>
    <property type="match status" value="1"/>
</dbReference>
<keyword evidence="2" id="KW-0058">Aromatic hydrocarbons catabolism</keyword>
<evidence type="ECO:0000256" key="1">
    <source>
        <dbReference type="ARBA" id="ARBA00006484"/>
    </source>
</evidence>
<dbReference type="InterPro" id="IPR002347">
    <property type="entry name" value="SDR_fam"/>
</dbReference>
<dbReference type="SUPFAM" id="SSF51735">
    <property type="entry name" value="NAD(P)-binding Rossmann-fold domains"/>
    <property type="match status" value="1"/>
</dbReference>
<dbReference type="PRINTS" id="PR00081">
    <property type="entry name" value="GDHRDH"/>
</dbReference>
<evidence type="ECO:0000256" key="3">
    <source>
        <dbReference type="ARBA" id="ARBA00023002"/>
    </source>
</evidence>
<keyword evidence="4" id="KW-0520">NAD</keyword>
<dbReference type="Proteomes" id="UP000255139">
    <property type="component" value="Unassembled WGS sequence"/>
</dbReference>
<dbReference type="Pfam" id="PF13561">
    <property type="entry name" value="adh_short_C2"/>
    <property type="match status" value="1"/>
</dbReference>
<dbReference type="GO" id="GO:0004316">
    <property type="term" value="F:3-oxoacyl-[acyl-carrier-protein] reductase (NADPH) activity"/>
    <property type="evidence" value="ECO:0007669"/>
    <property type="project" value="UniProtKB-EC"/>
</dbReference>
<dbReference type="InterPro" id="IPR020904">
    <property type="entry name" value="Sc_DH/Rdtase_CS"/>
</dbReference>
<evidence type="ECO:0000313" key="5">
    <source>
        <dbReference type="EMBL" id="STQ85556.1"/>
    </source>
</evidence>
<accession>A0A377PRT9</accession>
<evidence type="ECO:0000313" key="7">
    <source>
        <dbReference type="Proteomes" id="UP000029922"/>
    </source>
</evidence>
<evidence type="ECO:0000256" key="2">
    <source>
        <dbReference type="ARBA" id="ARBA00022797"/>
    </source>
</evidence>
<dbReference type="PANTHER" id="PTHR43943:SF17">
    <property type="entry name" value="3-PHENYLPROPIONATE-DIHYDRODIOL_CINNAMIC ACID-DIHYDRODIOL DEHYDROGENASE"/>
    <property type="match status" value="1"/>
</dbReference>
<comment type="similarity">
    <text evidence="1">Belongs to the short-chain dehydrogenases/reductases (SDR) family.</text>
</comment>
<keyword evidence="8" id="KW-1185">Reference proteome</keyword>
<organism evidence="5 8">
    <name type="scientific">Helicobacter muridarum</name>
    <dbReference type="NCBI Taxonomy" id="216"/>
    <lineage>
        <taxon>Bacteria</taxon>
        <taxon>Pseudomonadati</taxon>
        <taxon>Campylobacterota</taxon>
        <taxon>Epsilonproteobacteria</taxon>
        <taxon>Campylobacterales</taxon>
        <taxon>Helicobacteraceae</taxon>
        <taxon>Helicobacter</taxon>
    </lineage>
</organism>
<dbReference type="CDD" id="cd05233">
    <property type="entry name" value="SDR_c"/>
    <property type="match status" value="1"/>
</dbReference>
<dbReference type="InterPro" id="IPR036291">
    <property type="entry name" value="NAD(P)-bd_dom_sf"/>
</dbReference>
<dbReference type="PANTHER" id="PTHR43943">
    <property type="entry name" value="DEHYDROGENASE/REDUCTASE (SDR FAMILY) MEMBER 4"/>
    <property type="match status" value="1"/>
</dbReference>
<dbReference type="PROSITE" id="PS00061">
    <property type="entry name" value="ADH_SHORT"/>
    <property type="match status" value="1"/>
</dbReference>
<dbReference type="Proteomes" id="UP000029922">
    <property type="component" value="Unassembled WGS sequence"/>
</dbReference>
<reference evidence="6 7" key="1">
    <citation type="journal article" date="2014" name="Genome Announc.">
        <title>Draft genome sequences of eight enterohepatic helicobacter species isolated from both laboratory and wild rodents.</title>
        <authorList>
            <person name="Sheh A."/>
            <person name="Shen Z."/>
            <person name="Fox J.G."/>
        </authorList>
    </citation>
    <scope>NUCLEOTIDE SEQUENCE [LARGE SCALE GENOMIC DNA]</scope>
    <source>
        <strain evidence="6 7">ST1</strain>
    </source>
</reference>
<dbReference type="EC" id="1.1.1.100" evidence="5"/>
<dbReference type="EMBL" id="JRPD02000025">
    <property type="protein sequence ID" value="TLD98688.1"/>
    <property type="molecule type" value="Genomic_DNA"/>
</dbReference>
<dbReference type="RefSeq" id="WP_052089435.1">
    <property type="nucleotide sequence ID" value="NZ_FZML01000063.1"/>
</dbReference>
<dbReference type="AlphaFoldDB" id="A0A377PRT9"/>
<proteinExistence type="inferred from homology"/>
<evidence type="ECO:0000256" key="4">
    <source>
        <dbReference type="ARBA" id="ARBA00023027"/>
    </source>
</evidence>
<dbReference type="EMBL" id="UGJE01000002">
    <property type="protein sequence ID" value="STQ85556.1"/>
    <property type="molecule type" value="Genomic_DNA"/>
</dbReference>
<evidence type="ECO:0000313" key="6">
    <source>
        <dbReference type="EMBL" id="TLD98688.1"/>
    </source>
</evidence>
<protein>
    <submittedName>
        <fullName evidence="5 6">Oxidoreductase</fullName>
        <ecNumber evidence="5">1.1.1.100</ecNumber>
    </submittedName>
</protein>